<feature type="region of interest" description="Disordered" evidence="1">
    <location>
        <begin position="1396"/>
        <end position="1444"/>
    </location>
</feature>
<dbReference type="Pfam" id="PF00583">
    <property type="entry name" value="Acetyltransf_1"/>
    <property type="match status" value="1"/>
</dbReference>
<dbReference type="Gene3D" id="3.40.630.30">
    <property type="match status" value="1"/>
</dbReference>
<feature type="compositionally biased region" description="Pro residues" evidence="1">
    <location>
        <begin position="1400"/>
        <end position="1421"/>
    </location>
</feature>
<evidence type="ECO:0000313" key="3">
    <source>
        <dbReference type="EMBL" id="OLQ00857.1"/>
    </source>
</evidence>
<reference evidence="3 4" key="1">
    <citation type="submission" date="2016-02" db="EMBL/GenBank/DDBJ databases">
        <title>Genome analysis of coral dinoflagellate symbionts highlights evolutionary adaptations to a symbiotic lifestyle.</title>
        <authorList>
            <person name="Aranda M."/>
            <person name="Li Y."/>
            <person name="Liew Y.J."/>
            <person name="Baumgarten S."/>
            <person name="Simakov O."/>
            <person name="Wilson M."/>
            <person name="Piel J."/>
            <person name="Ashoor H."/>
            <person name="Bougouffa S."/>
            <person name="Bajic V.B."/>
            <person name="Ryu T."/>
            <person name="Ravasi T."/>
            <person name="Bayer T."/>
            <person name="Micklem G."/>
            <person name="Kim H."/>
            <person name="Bhak J."/>
            <person name="Lajeunesse T.C."/>
            <person name="Voolstra C.R."/>
        </authorList>
    </citation>
    <scope>NUCLEOTIDE SEQUENCE [LARGE SCALE GENOMIC DNA]</scope>
    <source>
        <strain evidence="3 4">CCMP2467</strain>
    </source>
</reference>
<feature type="region of interest" description="Disordered" evidence="1">
    <location>
        <begin position="459"/>
        <end position="562"/>
    </location>
</feature>
<dbReference type="OrthoDB" id="512662at2759"/>
<dbReference type="InterPro" id="IPR052523">
    <property type="entry name" value="Trichothecene_AcTrans"/>
</dbReference>
<dbReference type="EMBL" id="LSRX01000313">
    <property type="protein sequence ID" value="OLQ00857.1"/>
    <property type="molecule type" value="Genomic_DNA"/>
</dbReference>
<protein>
    <recommendedName>
        <fullName evidence="2">N-acetyltransferase domain-containing protein</fullName>
    </recommendedName>
</protein>
<dbReference type="CDD" id="cd04301">
    <property type="entry name" value="NAT_SF"/>
    <property type="match status" value="1"/>
</dbReference>
<name>A0A1Q9E0D2_SYMMI</name>
<comment type="caution">
    <text evidence="3">The sequence shown here is derived from an EMBL/GenBank/DDBJ whole genome shotgun (WGS) entry which is preliminary data.</text>
</comment>
<evidence type="ECO:0000259" key="2">
    <source>
        <dbReference type="Pfam" id="PF00583"/>
    </source>
</evidence>
<evidence type="ECO:0000256" key="1">
    <source>
        <dbReference type="SAM" id="MobiDB-lite"/>
    </source>
</evidence>
<feature type="compositionally biased region" description="Low complexity" evidence="1">
    <location>
        <begin position="1220"/>
        <end position="1251"/>
    </location>
</feature>
<accession>A0A1Q9E0D2</accession>
<dbReference type="Proteomes" id="UP000186817">
    <property type="component" value="Unassembled WGS sequence"/>
</dbReference>
<dbReference type="InterPro" id="IPR016181">
    <property type="entry name" value="Acyl_CoA_acyltransferase"/>
</dbReference>
<evidence type="ECO:0000313" key="4">
    <source>
        <dbReference type="Proteomes" id="UP000186817"/>
    </source>
</evidence>
<feature type="compositionally biased region" description="Low complexity" evidence="1">
    <location>
        <begin position="513"/>
        <end position="536"/>
    </location>
</feature>
<sequence>MAPLDVVSLDLHEDSARQSVIELLISAFHEDPGFKWVLGSEQGSDGQYLRYVTWVLRLAAHVVPAVGGMALGALSEEALLGVALLLPPGVQLEDAGLGKLIGPEGPVGNPPFKPSKETQSKELLAWARAARRRDRAFGRAVGEMHRAVASMPHWYLWFLGVHPDAQGQGVGAALLAEIQQIQDRDWVPCYLETSRWTNVQIYLKKNFKLERDFAVLAKDKQGQIVDRFDLDGGMHAMIRFPNSGAACEGPSEGASVLDANQRSAVLLGKLAFAAMCLAALLVAALGCALYSEDMTLQYAREGAARDAKQRFYAALASAQPQVGGGDTVVEARGLPVLRRPRGRRARLEYFFFSFQADAPSTSRQAAGGPDADPVPAPNPVLSPSSDETTEAALEDSEARQSALASLPTSDLIRLCLEASATALGRLSWYEGAPVSVSGDPIRNPPPGRLVLRAAPVAKEPPPKAMAPSPAHETAQVKQETSDAAPVPQPDGSTAPPVAIPKTCPIPFPGTGNGAASSGAAPEPGQPGSSDDPGPVSAESQTTRPKARQPDPAPRAAPEVVGDDSDDLGIFLVRNTPVGLSVWSLLHRSHISGSVGIAPIPDLVALVAPLEEGGAVCPPPLGSVSAPSCASDFPGLPPSLPPSLADTQPFIVDLENQAAPPNAQPCLAAAFAPGILRLSASELVSFCSKTILAPSILSLRAVGGCTLTWPFPWRIFSFLVYGAPLPSPGSVPAPSFAPRSRWHQGSISSAYRPRGLCPPGGLPGCLFPPSPFFISRFKPNPVVSAASCQTSIALPLPPAPLELKLTASATQSMHLASSHSSESSASQTDQQYATLLVRWREFLSELGAASALYSEACASQNRDFLLDRAARKFAPSTLLRYFIDAWLNWSSFCRLADAAPHDPPPGLLPDWLKSQSSRQGLATMQLRALAWFVKTAGLPKLKVCLCTPICQAFAVASNPQEHRESLPLSLSFVLRLEKSVLDPLSSPMRLGYLLLCIWGSLRWGDALWCPPTRLHSQPQSHALVGICLRTKTTKRGMPFGVLAAGLSGTTSQCWSLRFLSVLRQSVADTLAINPHRHLDFLPSALNPPPPPLDFAAHSLKCTVLSWARQLHVDSDLRRIQGHHRQSGSDRSVSLYSRDDILPMLRLQRLVVDAVRSGFRPLQPMARGLNEPLPDFPVILPSSNSLPDLGPLSADCLPEALPSRPCLPILPSASPSDPQEPAASADSEAALESLSSESSDSSAEEAVLPDEPAATPVPALVLPTAMADQAHQDLPACFFLSEEEEAALAAAETAADAAPSVPGSAMSDTLPSPGGAWDTPDGVPADAMTPAVGPESGSGSSAGWAPPGDLYQPHYPGYASSPAAVPMPSVLIRPGASDGLLTILHAMEHRQVGQARVVLASPPGPPPDAPPQSRPGRNPPVDPAPKRRAFPEARKTFAPCVPRSRL</sequence>
<dbReference type="PANTHER" id="PTHR42791">
    <property type="entry name" value="GNAT FAMILY ACETYLTRANSFERASE"/>
    <property type="match status" value="1"/>
</dbReference>
<dbReference type="GO" id="GO:0016747">
    <property type="term" value="F:acyltransferase activity, transferring groups other than amino-acyl groups"/>
    <property type="evidence" value="ECO:0007669"/>
    <property type="project" value="InterPro"/>
</dbReference>
<dbReference type="SUPFAM" id="SSF55729">
    <property type="entry name" value="Acyl-CoA N-acyltransferases (Nat)"/>
    <property type="match status" value="1"/>
</dbReference>
<feature type="domain" description="N-acetyltransferase" evidence="2">
    <location>
        <begin position="130"/>
        <end position="180"/>
    </location>
</feature>
<dbReference type="InterPro" id="IPR000182">
    <property type="entry name" value="GNAT_dom"/>
</dbReference>
<gene>
    <name evidence="3" type="ORF">AK812_SmicGene16449</name>
</gene>
<keyword evidence="4" id="KW-1185">Reference proteome</keyword>
<feature type="region of interest" description="Disordered" evidence="1">
    <location>
        <begin position="360"/>
        <end position="401"/>
    </location>
</feature>
<proteinExistence type="predicted"/>
<organism evidence="3 4">
    <name type="scientific">Symbiodinium microadriaticum</name>
    <name type="common">Dinoflagellate</name>
    <name type="synonym">Zooxanthella microadriatica</name>
    <dbReference type="NCBI Taxonomy" id="2951"/>
    <lineage>
        <taxon>Eukaryota</taxon>
        <taxon>Sar</taxon>
        <taxon>Alveolata</taxon>
        <taxon>Dinophyceae</taxon>
        <taxon>Suessiales</taxon>
        <taxon>Symbiodiniaceae</taxon>
        <taxon>Symbiodinium</taxon>
    </lineage>
</organism>
<dbReference type="PANTHER" id="PTHR42791:SF1">
    <property type="entry name" value="N-ACETYLTRANSFERASE DOMAIN-CONTAINING PROTEIN"/>
    <property type="match status" value="1"/>
</dbReference>
<feature type="region of interest" description="Disordered" evidence="1">
    <location>
        <begin position="1206"/>
        <end position="1251"/>
    </location>
</feature>